<dbReference type="PANTHER" id="PTHR24020:SF84">
    <property type="entry name" value="VWFA DOMAIN-CONTAINING PROTEIN"/>
    <property type="match status" value="1"/>
</dbReference>
<gene>
    <name evidence="2" type="ORF">DPMN_170444</name>
</gene>
<dbReference type="InterPro" id="IPR050525">
    <property type="entry name" value="ECM_Assembly_Org"/>
</dbReference>
<comment type="caution">
    <text evidence="2">The sequence shown here is derived from an EMBL/GenBank/DDBJ whole genome shotgun (WGS) entry which is preliminary data.</text>
</comment>
<dbReference type="Proteomes" id="UP000828390">
    <property type="component" value="Unassembled WGS sequence"/>
</dbReference>
<dbReference type="CDD" id="cd01450">
    <property type="entry name" value="vWFA_subfamily_ECM"/>
    <property type="match status" value="1"/>
</dbReference>
<name>A0A9D4DYE5_DREPO</name>
<dbReference type="PRINTS" id="PR00453">
    <property type="entry name" value="VWFADOMAIN"/>
</dbReference>
<dbReference type="Gene3D" id="3.40.50.410">
    <property type="entry name" value="von Willebrand factor, type A domain"/>
    <property type="match status" value="1"/>
</dbReference>
<protein>
    <recommendedName>
        <fullName evidence="1">VWFA domain-containing protein</fullName>
    </recommendedName>
</protein>
<keyword evidence="3" id="KW-1185">Reference proteome</keyword>
<dbReference type="InterPro" id="IPR002035">
    <property type="entry name" value="VWF_A"/>
</dbReference>
<dbReference type="EMBL" id="JAIWYP010000009">
    <property type="protein sequence ID" value="KAH3769196.1"/>
    <property type="molecule type" value="Genomic_DNA"/>
</dbReference>
<dbReference type="InterPro" id="IPR036465">
    <property type="entry name" value="vWFA_dom_sf"/>
</dbReference>
<dbReference type="SUPFAM" id="SSF53300">
    <property type="entry name" value="vWA-like"/>
    <property type="match status" value="1"/>
</dbReference>
<evidence type="ECO:0000313" key="2">
    <source>
        <dbReference type="EMBL" id="KAH3769196.1"/>
    </source>
</evidence>
<dbReference type="AlphaFoldDB" id="A0A9D4DYE5"/>
<evidence type="ECO:0000313" key="3">
    <source>
        <dbReference type="Proteomes" id="UP000828390"/>
    </source>
</evidence>
<evidence type="ECO:0000259" key="1">
    <source>
        <dbReference type="PROSITE" id="PS50234"/>
    </source>
</evidence>
<accession>A0A9D4DYE5</accession>
<organism evidence="2 3">
    <name type="scientific">Dreissena polymorpha</name>
    <name type="common">Zebra mussel</name>
    <name type="synonym">Mytilus polymorpha</name>
    <dbReference type="NCBI Taxonomy" id="45954"/>
    <lineage>
        <taxon>Eukaryota</taxon>
        <taxon>Metazoa</taxon>
        <taxon>Spiralia</taxon>
        <taxon>Lophotrochozoa</taxon>
        <taxon>Mollusca</taxon>
        <taxon>Bivalvia</taxon>
        <taxon>Autobranchia</taxon>
        <taxon>Heteroconchia</taxon>
        <taxon>Euheterodonta</taxon>
        <taxon>Imparidentia</taxon>
        <taxon>Neoheterodontei</taxon>
        <taxon>Myida</taxon>
        <taxon>Dreissenoidea</taxon>
        <taxon>Dreissenidae</taxon>
        <taxon>Dreissena</taxon>
    </lineage>
</organism>
<dbReference type="PROSITE" id="PS50234">
    <property type="entry name" value="VWFA"/>
    <property type="match status" value="1"/>
</dbReference>
<dbReference type="Pfam" id="PF00092">
    <property type="entry name" value="VWA"/>
    <property type="match status" value="1"/>
</dbReference>
<proteinExistence type="predicted"/>
<reference evidence="2" key="2">
    <citation type="submission" date="2020-11" db="EMBL/GenBank/DDBJ databases">
        <authorList>
            <person name="McCartney M.A."/>
            <person name="Auch B."/>
            <person name="Kono T."/>
            <person name="Mallez S."/>
            <person name="Becker A."/>
            <person name="Gohl D.M."/>
            <person name="Silverstein K.A.T."/>
            <person name="Koren S."/>
            <person name="Bechman K.B."/>
            <person name="Herman A."/>
            <person name="Abrahante J.E."/>
            <person name="Garbe J."/>
        </authorList>
    </citation>
    <scope>NUCLEOTIDE SEQUENCE</scope>
    <source>
        <strain evidence="2">Duluth1</strain>
        <tissue evidence="2">Whole animal</tissue>
    </source>
</reference>
<feature type="domain" description="VWFA" evidence="1">
    <location>
        <begin position="11"/>
        <end position="84"/>
    </location>
</feature>
<sequence>MFPDCGSKPADIVFLLDSSGSVDKKEFKIQLDFVANFSQAFDIGLNNVRIGVVTFESEPRTVFNLTKHNNKEDLYNAIAQITKYVFVSVCFIYYHQQYATLIL</sequence>
<dbReference type="PANTHER" id="PTHR24020">
    <property type="entry name" value="COLLAGEN ALPHA"/>
    <property type="match status" value="1"/>
</dbReference>
<reference evidence="2" key="1">
    <citation type="journal article" date="2019" name="bioRxiv">
        <title>The Genome of the Zebra Mussel, Dreissena polymorpha: A Resource for Invasive Species Research.</title>
        <authorList>
            <person name="McCartney M.A."/>
            <person name="Auch B."/>
            <person name="Kono T."/>
            <person name="Mallez S."/>
            <person name="Zhang Y."/>
            <person name="Obille A."/>
            <person name="Becker A."/>
            <person name="Abrahante J.E."/>
            <person name="Garbe J."/>
            <person name="Badalamenti J.P."/>
            <person name="Herman A."/>
            <person name="Mangelson H."/>
            <person name="Liachko I."/>
            <person name="Sullivan S."/>
            <person name="Sone E.D."/>
            <person name="Koren S."/>
            <person name="Silverstein K.A.T."/>
            <person name="Beckman K.B."/>
            <person name="Gohl D.M."/>
        </authorList>
    </citation>
    <scope>NUCLEOTIDE SEQUENCE</scope>
    <source>
        <strain evidence="2">Duluth1</strain>
        <tissue evidence="2">Whole animal</tissue>
    </source>
</reference>